<name>A0A0J8GDV2_9LIST</name>
<accession>A0A0J8GDV2</accession>
<dbReference type="AlphaFoldDB" id="A0A0J8GDV2"/>
<keyword evidence="3" id="KW-1185">Reference proteome</keyword>
<dbReference type="RefSeq" id="WP_007544943.1">
    <property type="nucleotide sequence ID" value="NZ_KQ130616.1"/>
</dbReference>
<sequence>MADLKTNQVRATKKVPKMSDALPKENSHHQFAEKTHVKSKPATEQKQQFHRRILD</sequence>
<feature type="region of interest" description="Disordered" evidence="1">
    <location>
        <begin position="1"/>
        <end position="55"/>
    </location>
</feature>
<organism evidence="2 3">
    <name type="scientific">Listeria fleischmannii 1991</name>
    <dbReference type="NCBI Taxonomy" id="1430899"/>
    <lineage>
        <taxon>Bacteria</taxon>
        <taxon>Bacillati</taxon>
        <taxon>Bacillota</taxon>
        <taxon>Bacilli</taxon>
        <taxon>Bacillales</taxon>
        <taxon>Listeriaceae</taxon>
        <taxon>Listeria</taxon>
    </lineage>
</organism>
<reference evidence="2 3" key="1">
    <citation type="journal article" date="2015" name="Genome Biol. Evol.">
        <title>Comparative Genomics of Listeria Sensu Lato: Genus-Wide Differences in Evolutionary Dynamics and the Progressive Gain of Complex, Potentially Pathogenicity-Related Traits through Lateral Gene Transfer.</title>
        <authorList>
            <person name="Chiara M."/>
            <person name="Caruso M."/>
            <person name="D'Erchia A.M."/>
            <person name="Manzari C."/>
            <person name="Fraccalvieri R."/>
            <person name="Goffredo E."/>
            <person name="Latorre L."/>
            <person name="Miccolupo A."/>
            <person name="Padalino I."/>
            <person name="Santagada G."/>
            <person name="Chiocco D."/>
            <person name="Pesole G."/>
            <person name="Horner D.S."/>
            <person name="Parisi A."/>
        </authorList>
    </citation>
    <scope>NUCLEOTIDE SEQUENCE [LARGE SCALE GENOMIC DNA]</scope>
    <source>
        <strain evidence="2 3">1991</strain>
    </source>
</reference>
<dbReference type="Proteomes" id="UP000052258">
    <property type="component" value="Unassembled WGS sequence"/>
</dbReference>
<feature type="compositionally biased region" description="Polar residues" evidence="1">
    <location>
        <begin position="1"/>
        <end position="10"/>
    </location>
</feature>
<gene>
    <name evidence="2" type="ORF">X560_1690</name>
</gene>
<evidence type="ECO:0000313" key="3">
    <source>
        <dbReference type="Proteomes" id="UP000052258"/>
    </source>
</evidence>
<comment type="caution">
    <text evidence="2">The sequence shown here is derived from an EMBL/GenBank/DDBJ whole genome shotgun (WGS) entry which is preliminary data.</text>
</comment>
<feature type="compositionally biased region" description="Basic and acidic residues" evidence="1">
    <location>
        <begin position="22"/>
        <end position="36"/>
    </location>
</feature>
<protein>
    <submittedName>
        <fullName evidence="2">Uncharacterized protein</fullName>
    </submittedName>
</protein>
<proteinExistence type="predicted"/>
<evidence type="ECO:0000313" key="2">
    <source>
        <dbReference type="EMBL" id="KMT59149.1"/>
    </source>
</evidence>
<evidence type="ECO:0000256" key="1">
    <source>
        <dbReference type="SAM" id="MobiDB-lite"/>
    </source>
</evidence>
<dbReference type="EMBL" id="AZHO01000021">
    <property type="protein sequence ID" value="KMT59149.1"/>
    <property type="molecule type" value="Genomic_DNA"/>
</dbReference>
<dbReference type="PATRIC" id="fig|1430899.3.peg.1727"/>